<dbReference type="Gene3D" id="2.60.40.1930">
    <property type="match status" value="1"/>
</dbReference>
<reference evidence="4" key="1">
    <citation type="journal article" date="2019" name="Sci. Rep.">
        <title>Draft genome of Tanacetum cinerariifolium, the natural source of mosquito coil.</title>
        <authorList>
            <person name="Yamashiro T."/>
            <person name="Shiraishi A."/>
            <person name="Satake H."/>
            <person name="Nakayama K."/>
        </authorList>
    </citation>
    <scope>NUCLEOTIDE SEQUENCE</scope>
</reference>
<dbReference type="Pfam" id="PF01835">
    <property type="entry name" value="MG2"/>
    <property type="match status" value="1"/>
</dbReference>
<comment type="caution">
    <text evidence="4">The sequence shown here is derived from an EMBL/GenBank/DDBJ whole genome shotgun (WGS) entry which is preliminary data.</text>
</comment>
<feature type="domain" description="Macroglobulin" evidence="2">
    <location>
        <begin position="7"/>
        <end position="97"/>
    </location>
</feature>
<dbReference type="Pfam" id="PF17972">
    <property type="entry name" value="bMG5"/>
    <property type="match status" value="1"/>
</dbReference>
<dbReference type="InterPro" id="IPR002890">
    <property type="entry name" value="MG2"/>
</dbReference>
<evidence type="ECO:0000259" key="3">
    <source>
        <dbReference type="Pfam" id="PF17972"/>
    </source>
</evidence>
<gene>
    <name evidence="4" type="ORF">Tci_879138</name>
</gene>
<protein>
    <recommendedName>
        <fullName evidence="5">Macroglobulin domain-containing protein</fullName>
    </recommendedName>
</protein>
<name>A0A699TD36_TANCI</name>
<evidence type="ECO:0008006" key="5">
    <source>
        <dbReference type="Google" id="ProtNLM"/>
    </source>
</evidence>
<evidence type="ECO:0000313" key="4">
    <source>
        <dbReference type="EMBL" id="GFD07169.1"/>
    </source>
</evidence>
<evidence type="ECO:0000259" key="2">
    <source>
        <dbReference type="Pfam" id="PF01835"/>
    </source>
</evidence>
<proteinExistence type="predicted"/>
<feature type="non-terminal residue" evidence="4">
    <location>
        <position position="1"/>
    </location>
</feature>
<dbReference type="PANTHER" id="PTHR40094">
    <property type="entry name" value="ALPHA-2-MACROGLOBULIN HOMOLOG"/>
    <property type="match status" value="1"/>
</dbReference>
<dbReference type="PANTHER" id="PTHR40094:SF1">
    <property type="entry name" value="UBIQUITIN DOMAIN-CONTAINING PROTEIN"/>
    <property type="match status" value="1"/>
</dbReference>
<feature type="non-terminal residue" evidence="4">
    <location>
        <position position="221"/>
    </location>
</feature>
<feature type="domain" description="Bacterial Alpha-2-macroglobulin MG5" evidence="3">
    <location>
        <begin position="108"/>
        <end position="213"/>
    </location>
</feature>
<sequence length="221" mass="24037">SNAAHYQAFMYGDRDLYRPGDTIYTNTVIRTDDWRTPPAGLPIKVRLLLPTGKEYVNLGERLNATGAVASRFILPASIMTGLYTLEVLTGNDVLLTSRQVSVEEFIPDRLKVTVTAAPTTVRPTETVNAKITALNLFGPPAAGRKYEVEFSLKAKSFTSKDYPGYNFDIQAGSGRSALADLAEQFPHERREGETDAAGRGAAPYTVPDVRDMGTLTGTAFA</sequence>
<dbReference type="AlphaFoldDB" id="A0A699TD36"/>
<dbReference type="GO" id="GO:0004866">
    <property type="term" value="F:endopeptidase inhibitor activity"/>
    <property type="evidence" value="ECO:0007669"/>
    <property type="project" value="InterPro"/>
</dbReference>
<dbReference type="InterPro" id="IPR051802">
    <property type="entry name" value="YfhM-like"/>
</dbReference>
<organism evidence="4">
    <name type="scientific">Tanacetum cinerariifolium</name>
    <name type="common">Dalmatian daisy</name>
    <name type="synonym">Chrysanthemum cinerariifolium</name>
    <dbReference type="NCBI Taxonomy" id="118510"/>
    <lineage>
        <taxon>Eukaryota</taxon>
        <taxon>Viridiplantae</taxon>
        <taxon>Streptophyta</taxon>
        <taxon>Embryophyta</taxon>
        <taxon>Tracheophyta</taxon>
        <taxon>Spermatophyta</taxon>
        <taxon>Magnoliopsida</taxon>
        <taxon>eudicotyledons</taxon>
        <taxon>Gunneridae</taxon>
        <taxon>Pentapetalae</taxon>
        <taxon>asterids</taxon>
        <taxon>campanulids</taxon>
        <taxon>Asterales</taxon>
        <taxon>Asteraceae</taxon>
        <taxon>Asteroideae</taxon>
        <taxon>Anthemideae</taxon>
        <taxon>Anthemidinae</taxon>
        <taxon>Tanacetum</taxon>
    </lineage>
</organism>
<dbReference type="InterPro" id="IPR041203">
    <property type="entry name" value="Bact_A2M_MG5"/>
</dbReference>
<dbReference type="EMBL" id="BKCJ011229727">
    <property type="protein sequence ID" value="GFD07169.1"/>
    <property type="molecule type" value="Genomic_DNA"/>
</dbReference>
<evidence type="ECO:0000256" key="1">
    <source>
        <dbReference type="SAM" id="MobiDB-lite"/>
    </source>
</evidence>
<accession>A0A699TD36</accession>
<feature type="region of interest" description="Disordered" evidence="1">
    <location>
        <begin position="186"/>
        <end position="208"/>
    </location>
</feature>